<gene>
    <name evidence="18" type="ORF">A2625_02920</name>
</gene>
<dbReference type="SUPFAM" id="SSF52540">
    <property type="entry name" value="P-loop containing nucleoside triphosphate hydrolases"/>
    <property type="match status" value="1"/>
</dbReference>
<dbReference type="EMBL" id="METM01000013">
    <property type="protein sequence ID" value="OGB90259.1"/>
    <property type="molecule type" value="Genomic_DNA"/>
</dbReference>
<dbReference type="InterPro" id="IPR000212">
    <property type="entry name" value="DNA_helicase_UvrD/REP"/>
</dbReference>
<keyword evidence="6 15" id="KW-0347">Helicase</keyword>
<dbReference type="InterPro" id="IPR011604">
    <property type="entry name" value="PDDEXK-like_dom_sf"/>
</dbReference>
<dbReference type="EC" id="5.6.2.4" evidence="13"/>
<keyword evidence="10" id="KW-0234">DNA repair</keyword>
<evidence type="ECO:0000256" key="14">
    <source>
        <dbReference type="ARBA" id="ARBA00048988"/>
    </source>
</evidence>
<dbReference type="PROSITE" id="PS51198">
    <property type="entry name" value="UVRD_HELICASE_ATP_BIND"/>
    <property type="match status" value="1"/>
</dbReference>
<proteinExistence type="inferred from homology"/>
<dbReference type="PANTHER" id="PTHR11070:SF48">
    <property type="entry name" value="ATP-DEPENDENT HELICASE_NUCLEASE SUBUNIT A"/>
    <property type="match status" value="1"/>
</dbReference>
<dbReference type="GO" id="GO:0005829">
    <property type="term" value="C:cytosol"/>
    <property type="evidence" value="ECO:0007669"/>
    <property type="project" value="TreeGrafter"/>
</dbReference>
<comment type="caution">
    <text evidence="18">The sequence shown here is derived from an EMBL/GenBank/DDBJ whole genome shotgun (WGS) entry which is preliminary data.</text>
</comment>
<evidence type="ECO:0000256" key="9">
    <source>
        <dbReference type="ARBA" id="ARBA00023125"/>
    </source>
</evidence>
<evidence type="ECO:0000256" key="7">
    <source>
        <dbReference type="ARBA" id="ARBA00022839"/>
    </source>
</evidence>
<comment type="catalytic activity">
    <reaction evidence="12">
        <text>Couples ATP hydrolysis with the unwinding of duplex DNA by translocating in the 3'-5' direction.</text>
        <dbReference type="EC" id="5.6.2.4"/>
    </reaction>
</comment>
<evidence type="ECO:0000256" key="10">
    <source>
        <dbReference type="ARBA" id="ARBA00023204"/>
    </source>
</evidence>
<comment type="similarity">
    <text evidence="1">Belongs to the helicase family. UvrD subfamily.</text>
</comment>
<accession>A0A1F4Q328</accession>
<feature type="binding site" evidence="15">
    <location>
        <begin position="30"/>
        <end position="37"/>
    </location>
    <ligand>
        <name>ATP</name>
        <dbReference type="ChEBI" id="CHEBI:30616"/>
    </ligand>
</feature>
<keyword evidence="4" id="KW-0227">DNA damage</keyword>
<keyword evidence="7" id="KW-0269">Exonuclease</keyword>
<organism evidence="18 19">
    <name type="scientific">candidate division WOR-1 bacterium RIFCSPHIGHO2_01_FULL_53_15</name>
    <dbReference type="NCBI Taxonomy" id="1802564"/>
    <lineage>
        <taxon>Bacteria</taxon>
        <taxon>Bacillati</taxon>
        <taxon>Saganbacteria</taxon>
    </lineage>
</organism>
<dbReference type="GO" id="GO:0005524">
    <property type="term" value="F:ATP binding"/>
    <property type="evidence" value="ECO:0007669"/>
    <property type="project" value="UniProtKB-UniRule"/>
</dbReference>
<evidence type="ECO:0000256" key="8">
    <source>
        <dbReference type="ARBA" id="ARBA00022840"/>
    </source>
</evidence>
<evidence type="ECO:0000313" key="18">
    <source>
        <dbReference type="EMBL" id="OGB90259.1"/>
    </source>
</evidence>
<dbReference type="PROSITE" id="PS51217">
    <property type="entry name" value="UVRD_HELICASE_CTER"/>
    <property type="match status" value="1"/>
</dbReference>
<dbReference type="Gene3D" id="1.10.486.10">
    <property type="entry name" value="PCRA, domain 4"/>
    <property type="match status" value="1"/>
</dbReference>
<evidence type="ECO:0000256" key="5">
    <source>
        <dbReference type="ARBA" id="ARBA00022801"/>
    </source>
</evidence>
<evidence type="ECO:0000256" key="12">
    <source>
        <dbReference type="ARBA" id="ARBA00034617"/>
    </source>
</evidence>
<dbReference type="InterPro" id="IPR027417">
    <property type="entry name" value="P-loop_NTPase"/>
</dbReference>
<keyword evidence="3 15" id="KW-0547">Nucleotide-binding</keyword>
<keyword evidence="2" id="KW-0540">Nuclease</keyword>
<evidence type="ECO:0000256" key="2">
    <source>
        <dbReference type="ARBA" id="ARBA00022722"/>
    </source>
</evidence>
<evidence type="ECO:0000256" key="4">
    <source>
        <dbReference type="ARBA" id="ARBA00022763"/>
    </source>
</evidence>
<feature type="domain" description="UvrD-like helicase C-terminal" evidence="17">
    <location>
        <begin position="308"/>
        <end position="599"/>
    </location>
</feature>
<protein>
    <recommendedName>
        <fullName evidence="13">DNA 3'-5' helicase</fullName>
        <ecNumber evidence="13">5.6.2.4</ecNumber>
    </recommendedName>
</protein>
<evidence type="ECO:0000256" key="3">
    <source>
        <dbReference type="ARBA" id="ARBA00022741"/>
    </source>
</evidence>
<name>A0A1F4Q328_UNCSA</name>
<dbReference type="Gene3D" id="1.10.10.160">
    <property type="match status" value="1"/>
</dbReference>
<evidence type="ECO:0000259" key="16">
    <source>
        <dbReference type="PROSITE" id="PS51198"/>
    </source>
</evidence>
<dbReference type="GO" id="GO:0043138">
    <property type="term" value="F:3'-5' DNA helicase activity"/>
    <property type="evidence" value="ECO:0007669"/>
    <property type="project" value="UniProtKB-EC"/>
</dbReference>
<evidence type="ECO:0000259" key="17">
    <source>
        <dbReference type="PROSITE" id="PS51217"/>
    </source>
</evidence>
<dbReference type="InterPro" id="IPR038726">
    <property type="entry name" value="PDDEXK_AddAB-type"/>
</dbReference>
<dbReference type="InterPro" id="IPR013986">
    <property type="entry name" value="DExx_box_DNA_helicase_dom_sf"/>
</dbReference>
<dbReference type="GO" id="GO:0003677">
    <property type="term" value="F:DNA binding"/>
    <property type="evidence" value="ECO:0007669"/>
    <property type="project" value="UniProtKB-KW"/>
</dbReference>
<dbReference type="Pfam" id="PF13361">
    <property type="entry name" value="UvrD_C"/>
    <property type="match status" value="1"/>
</dbReference>
<dbReference type="GO" id="GO:0000725">
    <property type="term" value="P:recombinational repair"/>
    <property type="evidence" value="ECO:0007669"/>
    <property type="project" value="TreeGrafter"/>
</dbReference>
<dbReference type="Pfam" id="PF12705">
    <property type="entry name" value="PDDEXK_1"/>
    <property type="match status" value="1"/>
</dbReference>
<dbReference type="Pfam" id="PF00580">
    <property type="entry name" value="UvrD-helicase"/>
    <property type="match status" value="1"/>
</dbReference>
<keyword evidence="9" id="KW-0238">DNA-binding</keyword>
<dbReference type="GO" id="GO:0004527">
    <property type="term" value="F:exonuclease activity"/>
    <property type="evidence" value="ECO:0007669"/>
    <property type="project" value="UniProtKB-KW"/>
</dbReference>
<sequence length="972" mass="111344">MKGEKKVLSGLNLEQQKAVTHKTGPLLIIAGAGTGKTSVITRRIAWLIAEKMAKPSEILALTFTDKAANEMEGRVDLLVPYGYIDISISTFHAFGDRVLRDHALDLGLRPDYRVLSRPEQVIFFREHIFDFPLHYYKSLGDPTKHIEALIDVISRAKDEDIEPEEYIKWVRGKGYGVRGKKTEEMEKHLEVAKVYQKYQTLKLAKGYVDFGDQVNLALKLFREQPSVLKQFREKYKFILVDEFQDTNYAQFELLKLLAGRTANITVVGDDDQSIYKFRGAAITNILGFQKVYPKCKKVVLTKNYRSTQTILDTAYRLIKHNDPERLEVRAKIDKKLVANESRGKKIEHKHFDRVGSEADWVARTIKEKYEANEFQLKDFAILVRANADAEPFRQSLNFLGLPHQFSGGGGLYSFPEVRLVVSFLRVIGDPADSASLYTLALSDIYQMDPLELQKISTFAKRRNYTLHHVFTHLDEFGVLSDIKDGTRVIVRKIMDDIQYYLGFARDRTTGEILYQFLKKSGYLAELNAEQSDQGDSRVRNIARFFEKVREFKEITEHDRVSEFVKYMNILRESGDDPESSQPDIDVDAVNIMTAHKAKGLEFGVVFMVSLVAEKFPVRARKQPIDLPSDLIKEELPGGDFHLQEERRLFYVGMTRAKKELYLTSAVDYGGKRDRKVSQFVLEALDVPKADISVLKKPASAQIELFAPAEPVILEERPKSPDEVISLSPYLIDDYLTCPLKYKYAHILRVPLLPNQQINYGSALHKAVQAYFTAKMDKKKFTEKQLLEVFADSWSSEGFISRQHEEQRFAAGRAALKRFFKVERKRKRQPKFVEEAFTFTEDKIQVKGRWDLVEGGYGVWGKGDGGIYIVDFKSTEVREQKKADERVKDSRQLAIYALAWQRMFGSLPDGLELYFLETGIVGSIKPAEKDLVALWRDIKKVADGIRAGNYRATPNYRACEYCPYNEVCPASAF</sequence>
<dbReference type="CDD" id="cd17932">
    <property type="entry name" value="DEXQc_UvrD"/>
    <property type="match status" value="1"/>
</dbReference>
<evidence type="ECO:0000256" key="6">
    <source>
        <dbReference type="ARBA" id="ARBA00022806"/>
    </source>
</evidence>
<dbReference type="GO" id="GO:0033202">
    <property type="term" value="C:DNA helicase complex"/>
    <property type="evidence" value="ECO:0007669"/>
    <property type="project" value="TreeGrafter"/>
</dbReference>
<evidence type="ECO:0000256" key="11">
    <source>
        <dbReference type="ARBA" id="ARBA00023235"/>
    </source>
</evidence>
<keyword evidence="11" id="KW-0413">Isomerase</keyword>
<comment type="catalytic activity">
    <reaction evidence="14">
        <text>ATP + H2O = ADP + phosphate + H(+)</text>
        <dbReference type="Rhea" id="RHEA:13065"/>
        <dbReference type="ChEBI" id="CHEBI:15377"/>
        <dbReference type="ChEBI" id="CHEBI:15378"/>
        <dbReference type="ChEBI" id="CHEBI:30616"/>
        <dbReference type="ChEBI" id="CHEBI:43474"/>
        <dbReference type="ChEBI" id="CHEBI:456216"/>
        <dbReference type="EC" id="5.6.2.4"/>
    </reaction>
</comment>
<evidence type="ECO:0000313" key="19">
    <source>
        <dbReference type="Proteomes" id="UP000178724"/>
    </source>
</evidence>
<dbReference type="InterPro" id="IPR014016">
    <property type="entry name" value="UvrD-like_ATP-bd"/>
</dbReference>
<keyword evidence="8 15" id="KW-0067">ATP-binding</keyword>
<feature type="domain" description="UvrD-like helicase ATP-binding" evidence="16">
    <location>
        <begin position="9"/>
        <end position="307"/>
    </location>
</feature>
<dbReference type="InterPro" id="IPR014017">
    <property type="entry name" value="DNA_helicase_UvrD-like_C"/>
</dbReference>
<dbReference type="Proteomes" id="UP000178724">
    <property type="component" value="Unassembled WGS sequence"/>
</dbReference>
<dbReference type="AlphaFoldDB" id="A0A1F4Q328"/>
<dbReference type="Gene3D" id="3.40.50.300">
    <property type="entry name" value="P-loop containing nucleotide triphosphate hydrolases"/>
    <property type="match status" value="2"/>
</dbReference>
<evidence type="ECO:0000256" key="13">
    <source>
        <dbReference type="ARBA" id="ARBA00034808"/>
    </source>
</evidence>
<evidence type="ECO:0000256" key="15">
    <source>
        <dbReference type="PROSITE-ProRule" id="PRU00560"/>
    </source>
</evidence>
<keyword evidence="5 15" id="KW-0378">Hydrolase</keyword>
<evidence type="ECO:0000256" key="1">
    <source>
        <dbReference type="ARBA" id="ARBA00009922"/>
    </source>
</evidence>
<reference evidence="18 19" key="1">
    <citation type="journal article" date="2016" name="Nat. Commun.">
        <title>Thousands of microbial genomes shed light on interconnected biogeochemical processes in an aquifer system.</title>
        <authorList>
            <person name="Anantharaman K."/>
            <person name="Brown C.T."/>
            <person name="Hug L.A."/>
            <person name="Sharon I."/>
            <person name="Castelle C.J."/>
            <person name="Probst A.J."/>
            <person name="Thomas B.C."/>
            <person name="Singh A."/>
            <person name="Wilkins M.J."/>
            <person name="Karaoz U."/>
            <person name="Brodie E.L."/>
            <person name="Williams K.H."/>
            <person name="Hubbard S.S."/>
            <person name="Banfield J.F."/>
        </authorList>
    </citation>
    <scope>NUCLEOTIDE SEQUENCE [LARGE SCALE GENOMIC DNA]</scope>
</reference>
<dbReference type="PANTHER" id="PTHR11070">
    <property type="entry name" value="UVRD / RECB / PCRA DNA HELICASE FAMILY MEMBER"/>
    <property type="match status" value="1"/>
</dbReference>
<dbReference type="Gene3D" id="3.90.320.10">
    <property type="match status" value="1"/>
</dbReference>